<evidence type="ECO:0000256" key="1">
    <source>
        <dbReference type="SAM" id="MobiDB-lite"/>
    </source>
</evidence>
<accession>A0A4Y3PM07</accession>
<dbReference type="InterPro" id="IPR040026">
    <property type="entry name" value="FliD"/>
</dbReference>
<evidence type="ECO:0000259" key="2">
    <source>
        <dbReference type="Pfam" id="PF07195"/>
    </source>
</evidence>
<dbReference type="GO" id="GO:0071973">
    <property type="term" value="P:bacterial-type flagellum-dependent cell motility"/>
    <property type="evidence" value="ECO:0007669"/>
    <property type="project" value="TreeGrafter"/>
</dbReference>
<dbReference type="GO" id="GO:0007155">
    <property type="term" value="P:cell adhesion"/>
    <property type="evidence" value="ECO:0007669"/>
    <property type="project" value="InterPro"/>
</dbReference>
<name>A0A4Y3PM07_BREPA</name>
<organism evidence="3 4">
    <name type="scientific">Brevibacillus parabrevis</name>
    <dbReference type="NCBI Taxonomy" id="54914"/>
    <lineage>
        <taxon>Bacteria</taxon>
        <taxon>Bacillati</taxon>
        <taxon>Bacillota</taxon>
        <taxon>Bacilli</taxon>
        <taxon>Bacillales</taxon>
        <taxon>Paenibacillaceae</taxon>
        <taxon>Brevibacillus</taxon>
    </lineage>
</organism>
<proteinExistence type="predicted"/>
<dbReference type="STRING" id="54914.AV540_22755"/>
<feature type="region of interest" description="Disordered" evidence="1">
    <location>
        <begin position="91"/>
        <end position="129"/>
    </location>
</feature>
<dbReference type="Proteomes" id="UP000316882">
    <property type="component" value="Unassembled WGS sequence"/>
</dbReference>
<evidence type="ECO:0000313" key="4">
    <source>
        <dbReference type="Proteomes" id="UP000316882"/>
    </source>
</evidence>
<dbReference type="PANTHER" id="PTHR30288">
    <property type="entry name" value="FLAGELLAR CAP/ASSEMBLY PROTEIN FLID"/>
    <property type="match status" value="1"/>
</dbReference>
<keyword evidence="4" id="KW-1185">Reference proteome</keyword>
<dbReference type="GO" id="GO:0009421">
    <property type="term" value="C:bacterial-type flagellum filament cap"/>
    <property type="evidence" value="ECO:0007669"/>
    <property type="project" value="InterPro"/>
</dbReference>
<feature type="domain" description="Flagellar hook-associated protein 2 C-terminal" evidence="2">
    <location>
        <begin position="229"/>
        <end position="301"/>
    </location>
</feature>
<protein>
    <recommendedName>
        <fullName evidence="2">Flagellar hook-associated protein 2 C-terminal domain-containing protein</fullName>
    </recommendedName>
</protein>
<sequence length="416" mass="46306">MKLDRVSQIPYSSRVGRYHFQMVQAKLSSPVEPIFGYSLQPYYTRQQQWKADLSDSLSRLYRCFADLDQAAQEFDPARPESAINQRAVVSSQPEAAAVKPGPRATNGTHRLSIGSLASGQTNTGTALPDDFPTLVTEGPQQFSLRQGEQEEFFSYYSHGNDTHADSLRSAAEALRNSSLPVDVRQKYEGQYLALSVSSRKTGADESFDLQDVTGNTIRVLGLDRATTSAADAVFVWNGRRDSSPSNHVWLTNDAVQVSMLQTTATDIVVEIAPDYDRLLQKTHAFVNRYNQLHDFLTEQASALSSQKLDPFAHVTRASRGTLDRYGLGFRKDGLLSFDEQVWREATSAHVSGFVDEMTRLSRAIREEVVKVQSKPFGSFSQAYAAATSANPYYNTSASGMNYRYVAQTGLFLNQLW</sequence>
<dbReference type="EMBL" id="BJMH01000022">
    <property type="protein sequence ID" value="GEB34357.1"/>
    <property type="molecule type" value="Genomic_DNA"/>
</dbReference>
<gene>
    <name evidence="3" type="ORF">BPA01_39370</name>
</gene>
<feature type="compositionally biased region" description="Polar residues" evidence="1">
    <location>
        <begin position="105"/>
        <end position="125"/>
    </location>
</feature>
<dbReference type="Pfam" id="PF07195">
    <property type="entry name" value="FliD_C"/>
    <property type="match status" value="1"/>
</dbReference>
<reference evidence="3 4" key="1">
    <citation type="submission" date="2019-06" db="EMBL/GenBank/DDBJ databases">
        <title>Whole genome shotgun sequence of Brevibacillus parabrevis NBRC 12334.</title>
        <authorList>
            <person name="Hosoyama A."/>
            <person name="Uohara A."/>
            <person name="Ohji S."/>
            <person name="Ichikawa N."/>
        </authorList>
    </citation>
    <scope>NUCLEOTIDE SEQUENCE [LARGE SCALE GENOMIC DNA]</scope>
    <source>
        <strain evidence="3 4">NBRC 12334</strain>
    </source>
</reference>
<evidence type="ECO:0000313" key="3">
    <source>
        <dbReference type="EMBL" id="GEB34357.1"/>
    </source>
</evidence>
<comment type="caution">
    <text evidence="3">The sequence shown here is derived from an EMBL/GenBank/DDBJ whole genome shotgun (WGS) entry which is preliminary data.</text>
</comment>
<dbReference type="PANTHER" id="PTHR30288:SF0">
    <property type="entry name" value="FLAGELLAR HOOK-ASSOCIATED PROTEIN 2"/>
    <property type="match status" value="1"/>
</dbReference>
<dbReference type="RefSeq" id="WP_122964767.1">
    <property type="nucleotide sequence ID" value="NZ_BJMH01000022.1"/>
</dbReference>
<dbReference type="AlphaFoldDB" id="A0A4Y3PM07"/>
<dbReference type="InterPro" id="IPR010809">
    <property type="entry name" value="FliD_C"/>
</dbReference>